<reference evidence="5" key="4">
    <citation type="journal article" date="2008" name="Nucleic Acids Res.">
        <title>The rice annotation project database (RAP-DB): 2008 update.</title>
        <authorList>
            <consortium name="The rice annotation project (RAP)"/>
        </authorList>
    </citation>
    <scope>GENOME REANNOTATION</scope>
    <source>
        <strain evidence="5">cv. Nipponbare</strain>
    </source>
</reference>
<feature type="compositionally biased region" description="Pro residues" evidence="1">
    <location>
        <begin position="32"/>
        <end position="51"/>
    </location>
</feature>
<evidence type="ECO:0000256" key="2">
    <source>
        <dbReference type="SAM" id="Phobius"/>
    </source>
</evidence>
<gene>
    <name evidence="4" type="ORF">OSJNBb0039F24.33</name>
    <name evidence="3" type="ORF">P0019A05.20</name>
</gene>
<accession>Q69PS0</accession>
<evidence type="ECO:0000256" key="1">
    <source>
        <dbReference type="SAM" id="MobiDB-lite"/>
    </source>
</evidence>
<keyword evidence="2" id="KW-1133">Transmembrane helix</keyword>
<dbReference type="EMBL" id="AP005477">
    <property type="protein sequence ID" value="BAD33520.1"/>
    <property type="molecule type" value="Genomic_DNA"/>
</dbReference>
<feature type="transmembrane region" description="Helical" evidence="2">
    <location>
        <begin position="136"/>
        <end position="161"/>
    </location>
</feature>
<feature type="region of interest" description="Disordered" evidence="1">
    <location>
        <begin position="1"/>
        <end position="51"/>
    </location>
</feature>
<name>Q69PS0_ORYSJ</name>
<keyword evidence="2" id="KW-0472">Membrane</keyword>
<sequence>MRRAAAGCGGGGEACRPHPSATARLCPRRPQRSPPPPATIPPPQAPSAPPPFVPCVPLPLRHGRRRRRQRSSVVLIVVLHSSVTFLVRVTLIPAVTDSASPAAPAATLSPACRRRCHRRLCSVPQLPPEPDQEVQAAVLVSVVVLLLPCVVFVLFATVPAFQVTGQDVVKHYLRQASEPTGLT</sequence>
<keyword evidence="2" id="KW-0812">Transmembrane</keyword>
<feature type="transmembrane region" description="Helical" evidence="2">
    <location>
        <begin position="73"/>
        <end position="95"/>
    </location>
</feature>
<reference evidence="5" key="3">
    <citation type="journal article" date="2005" name="Nature">
        <title>The map-based sequence of the rice genome.</title>
        <authorList>
            <consortium name="International rice genome sequencing project (IRGSP)"/>
            <person name="Matsumoto T."/>
            <person name="Wu J."/>
            <person name="Kanamori H."/>
            <person name="Katayose Y."/>
            <person name="Fujisawa M."/>
            <person name="Namiki N."/>
            <person name="Mizuno H."/>
            <person name="Yamamoto K."/>
            <person name="Antonio B.A."/>
            <person name="Baba T."/>
            <person name="Sakata K."/>
            <person name="Nagamura Y."/>
            <person name="Aoki H."/>
            <person name="Arikawa K."/>
            <person name="Arita K."/>
            <person name="Bito T."/>
            <person name="Chiden Y."/>
            <person name="Fujitsuka N."/>
            <person name="Fukunaka R."/>
            <person name="Hamada M."/>
            <person name="Harada C."/>
            <person name="Hayashi A."/>
            <person name="Hijishita S."/>
            <person name="Honda M."/>
            <person name="Hosokawa S."/>
            <person name="Ichikawa Y."/>
            <person name="Idonuma A."/>
            <person name="Iijima M."/>
            <person name="Ikeda M."/>
            <person name="Ikeno M."/>
            <person name="Ito K."/>
            <person name="Ito S."/>
            <person name="Ito T."/>
            <person name="Ito Y."/>
            <person name="Ito Y."/>
            <person name="Iwabuchi A."/>
            <person name="Kamiya K."/>
            <person name="Karasawa W."/>
            <person name="Kurita K."/>
            <person name="Katagiri S."/>
            <person name="Kikuta A."/>
            <person name="Kobayashi H."/>
            <person name="Kobayashi N."/>
            <person name="Machita K."/>
            <person name="Maehara T."/>
            <person name="Masukawa M."/>
            <person name="Mizubayashi T."/>
            <person name="Mukai Y."/>
            <person name="Nagasaki H."/>
            <person name="Nagata Y."/>
            <person name="Naito S."/>
            <person name="Nakashima M."/>
            <person name="Nakama Y."/>
            <person name="Nakamichi Y."/>
            <person name="Nakamura M."/>
            <person name="Meguro A."/>
            <person name="Negishi M."/>
            <person name="Ohta I."/>
            <person name="Ohta T."/>
            <person name="Okamoto M."/>
            <person name="Ono N."/>
            <person name="Saji S."/>
            <person name="Sakaguchi M."/>
            <person name="Sakai K."/>
            <person name="Shibata M."/>
            <person name="Shimokawa T."/>
            <person name="Song J."/>
            <person name="Takazaki Y."/>
            <person name="Terasawa K."/>
            <person name="Tsugane M."/>
            <person name="Tsuji K."/>
            <person name="Ueda S."/>
            <person name="Waki K."/>
            <person name="Yamagata H."/>
            <person name="Yamamoto M."/>
            <person name="Yamamoto S."/>
            <person name="Yamane H."/>
            <person name="Yoshiki S."/>
            <person name="Yoshihara R."/>
            <person name="Yukawa K."/>
            <person name="Zhong H."/>
            <person name="Yano M."/>
            <person name="Yuan Q."/>
            <person name="Ouyang S."/>
            <person name="Liu J."/>
            <person name="Jones K.M."/>
            <person name="Gansberger K."/>
            <person name="Moffat K."/>
            <person name="Hill J."/>
            <person name="Bera J."/>
            <person name="Fadrosh D."/>
            <person name="Jin S."/>
            <person name="Johri S."/>
            <person name="Kim M."/>
            <person name="Overton L."/>
            <person name="Reardon M."/>
            <person name="Tsitrin T."/>
            <person name="Vuong H."/>
            <person name="Weaver B."/>
            <person name="Ciecko A."/>
            <person name="Tallon L."/>
            <person name="Jackson J."/>
            <person name="Pai G."/>
            <person name="Aken S.V."/>
            <person name="Utterback T."/>
            <person name="Reidmuller S."/>
            <person name="Feldblyum T."/>
            <person name="Hsiao J."/>
            <person name="Zismann V."/>
            <person name="Iobst S."/>
            <person name="de Vazeille A.R."/>
            <person name="Buell C.R."/>
            <person name="Ying K."/>
            <person name="Li Y."/>
            <person name="Lu T."/>
            <person name="Huang Y."/>
            <person name="Zhao Q."/>
            <person name="Feng Q."/>
            <person name="Zhang L."/>
            <person name="Zhu J."/>
            <person name="Weng Q."/>
            <person name="Mu J."/>
            <person name="Lu Y."/>
            <person name="Fan D."/>
            <person name="Liu Y."/>
            <person name="Guan J."/>
            <person name="Zhang Y."/>
            <person name="Yu S."/>
            <person name="Liu X."/>
            <person name="Zhang Y."/>
            <person name="Hong G."/>
            <person name="Han B."/>
            <person name="Choisne N."/>
            <person name="Demange N."/>
            <person name="Orjeda G."/>
            <person name="Samain S."/>
            <person name="Cattolico L."/>
            <person name="Pelletier E."/>
            <person name="Couloux A."/>
            <person name="Segurens B."/>
            <person name="Wincker P."/>
            <person name="D'Hont A."/>
            <person name="Scarpelli C."/>
            <person name="Weissenbach J."/>
            <person name="Salanoubat M."/>
            <person name="Quetier F."/>
            <person name="Yu Y."/>
            <person name="Kim H.R."/>
            <person name="Rambo T."/>
            <person name="Currie J."/>
            <person name="Collura K."/>
            <person name="Luo M."/>
            <person name="Yang T."/>
            <person name="Ammiraju J.S.S."/>
            <person name="Engler F."/>
            <person name="Soderlund C."/>
            <person name="Wing R.A."/>
            <person name="Palmer L.E."/>
            <person name="de la Bastide M."/>
            <person name="Spiegel L."/>
            <person name="Nascimento L."/>
            <person name="Zutavern T."/>
            <person name="O'Shaughnessy A."/>
            <person name="Dike S."/>
            <person name="Dedhia N."/>
            <person name="Preston R."/>
            <person name="Balija V."/>
            <person name="McCombie W.R."/>
            <person name="Chow T."/>
            <person name="Chen H."/>
            <person name="Chung M."/>
            <person name="Chen C."/>
            <person name="Shaw J."/>
            <person name="Wu H."/>
            <person name="Hsiao K."/>
            <person name="Chao Y."/>
            <person name="Chu M."/>
            <person name="Cheng C."/>
            <person name="Hour A."/>
            <person name="Lee P."/>
            <person name="Lin S."/>
            <person name="Lin Y."/>
            <person name="Liou J."/>
            <person name="Liu S."/>
            <person name="Hsing Y."/>
            <person name="Raghuvanshi S."/>
            <person name="Mohanty A."/>
            <person name="Bharti A.K."/>
            <person name="Gaur A."/>
            <person name="Gupta V."/>
            <person name="Kumar D."/>
            <person name="Ravi V."/>
            <person name="Vij S."/>
            <person name="Kapur A."/>
            <person name="Khurana P."/>
            <person name="Khurana P."/>
            <person name="Khurana J.P."/>
            <person name="Tyagi A.K."/>
            <person name="Gaikwad K."/>
            <person name="Singh A."/>
            <person name="Dalal V."/>
            <person name="Srivastava S."/>
            <person name="Dixit A."/>
            <person name="Pal A.K."/>
            <person name="Ghazi I.A."/>
            <person name="Yadav M."/>
            <person name="Pandit A."/>
            <person name="Bhargava A."/>
            <person name="Sureshbabu K."/>
            <person name="Batra K."/>
            <person name="Sharma T.R."/>
            <person name="Mohapatra T."/>
            <person name="Singh N.K."/>
            <person name="Messing J."/>
            <person name="Nelson A.B."/>
            <person name="Fuks G."/>
            <person name="Kavchok S."/>
            <person name="Keizer G."/>
            <person name="Linton E."/>
            <person name="Llaca V."/>
            <person name="Song R."/>
            <person name="Tanyolac B."/>
            <person name="Young S."/>
            <person name="Ho-Il K."/>
            <person name="Hahn J.H."/>
            <person name="Sangsakoo G."/>
            <person name="Vanavichit A."/>
            <person name="de Mattos Luiz.A.T."/>
            <person name="Zimmer P.D."/>
            <person name="Malone G."/>
            <person name="Dellagostin O."/>
            <person name="de Oliveira A.C."/>
            <person name="Bevan M."/>
            <person name="Bancroft I."/>
            <person name="Minx P."/>
            <person name="Cordum H."/>
            <person name="Wilson R."/>
            <person name="Cheng Z."/>
            <person name="Jin W."/>
            <person name="Jiang J."/>
            <person name="Leong S.A."/>
            <person name="Iwama H."/>
            <person name="Gojobori T."/>
            <person name="Itoh T."/>
            <person name="Niimura Y."/>
            <person name="Fujii Y."/>
            <person name="Habara T."/>
            <person name="Sakai H."/>
            <person name="Sato Y."/>
            <person name="Wilson G."/>
            <person name="Kumar K."/>
            <person name="McCouch S."/>
            <person name="Juretic N."/>
            <person name="Hoen D."/>
            <person name="Wright S."/>
            <person name="Bruskiewich R."/>
            <person name="Bureau T."/>
            <person name="Miyao A."/>
            <person name="Hirochika H."/>
            <person name="Nishikawa T."/>
            <person name="Kadowaki K."/>
            <person name="Sugiura M."/>
            <person name="Burr B."/>
            <person name="Sasaki T."/>
        </authorList>
    </citation>
    <scope>NUCLEOTIDE SEQUENCE [LARGE SCALE GENOMIC DNA]</scope>
    <source>
        <strain evidence="5">cv. Nipponbare</strain>
    </source>
</reference>
<evidence type="ECO:0000313" key="5">
    <source>
        <dbReference type="Proteomes" id="UP000000763"/>
    </source>
</evidence>
<organism evidence="4 5">
    <name type="scientific">Oryza sativa subsp. japonica</name>
    <name type="common">Rice</name>
    <dbReference type="NCBI Taxonomy" id="39947"/>
    <lineage>
        <taxon>Eukaryota</taxon>
        <taxon>Viridiplantae</taxon>
        <taxon>Streptophyta</taxon>
        <taxon>Embryophyta</taxon>
        <taxon>Tracheophyta</taxon>
        <taxon>Spermatophyta</taxon>
        <taxon>Magnoliopsida</taxon>
        <taxon>Liliopsida</taxon>
        <taxon>Poales</taxon>
        <taxon>Poaceae</taxon>
        <taxon>BOP clade</taxon>
        <taxon>Oryzoideae</taxon>
        <taxon>Oryzeae</taxon>
        <taxon>Oryzinae</taxon>
        <taxon>Oryza</taxon>
        <taxon>Oryza sativa</taxon>
    </lineage>
</organism>
<reference evidence="3" key="1">
    <citation type="submission" date="2002-03" db="EMBL/GenBank/DDBJ databases">
        <title>Oryza sativa nipponbare(GA3) genomic DNA, chromosome 6, PAC clone:P0019A05.</title>
        <authorList>
            <person name="Sasaki T."/>
            <person name="Matsumoto T."/>
            <person name="Yamamoto K."/>
        </authorList>
    </citation>
    <scope>NUCLEOTIDE SEQUENCE</scope>
</reference>
<proteinExistence type="predicted"/>
<reference evidence="4" key="2">
    <citation type="submission" date="2002-06" db="EMBL/GenBank/DDBJ databases">
        <title>Oryza sativa nipponbare(GA3) genomic DNA, chromosome 6, BAC clone:OSJNBb0039F24.</title>
        <authorList>
            <person name="Sasaki T."/>
            <person name="Matsumoto T."/>
            <person name="Katayose Y."/>
        </authorList>
    </citation>
    <scope>NUCLEOTIDE SEQUENCE</scope>
</reference>
<evidence type="ECO:0000313" key="3">
    <source>
        <dbReference type="EMBL" id="BAD33284.1"/>
    </source>
</evidence>
<dbReference type="EMBL" id="AP004811">
    <property type="protein sequence ID" value="BAD33284.1"/>
    <property type="molecule type" value="Genomic_DNA"/>
</dbReference>
<dbReference type="AlphaFoldDB" id="Q69PS0"/>
<protein>
    <submittedName>
        <fullName evidence="4">Uncharacterized protein</fullName>
    </submittedName>
</protein>
<evidence type="ECO:0000313" key="4">
    <source>
        <dbReference type="EMBL" id="BAD33520.1"/>
    </source>
</evidence>
<dbReference type="Proteomes" id="UP000000763">
    <property type="component" value="Chromosome 6"/>
</dbReference>